<reference evidence="2 3" key="1">
    <citation type="submission" date="2017-09" db="EMBL/GenBank/DDBJ databases">
        <title>Sphingomonas panjinensis sp.nov., isolated from oil-contaminated soil.</title>
        <authorList>
            <person name="Wang L."/>
            <person name="Chen L."/>
        </authorList>
    </citation>
    <scope>NUCLEOTIDE SEQUENCE [LARGE SCALE GENOMIC DNA]</scope>
    <source>
        <strain evidence="2 3">FW-11</strain>
    </source>
</reference>
<dbReference type="RefSeq" id="WP_107966012.1">
    <property type="nucleotide sequence ID" value="NZ_NWBU01000004.1"/>
</dbReference>
<dbReference type="SUPFAM" id="SSF54001">
    <property type="entry name" value="Cysteine proteinases"/>
    <property type="match status" value="1"/>
</dbReference>
<accession>A0A2T5G0V8</accession>
<dbReference type="Pfam" id="PF01841">
    <property type="entry name" value="Transglut_core"/>
    <property type="match status" value="1"/>
</dbReference>
<organism evidence="2 3">
    <name type="scientific">Sphingomonas oleivorans</name>
    <dbReference type="NCBI Taxonomy" id="1735121"/>
    <lineage>
        <taxon>Bacteria</taxon>
        <taxon>Pseudomonadati</taxon>
        <taxon>Pseudomonadota</taxon>
        <taxon>Alphaproteobacteria</taxon>
        <taxon>Sphingomonadales</taxon>
        <taxon>Sphingomonadaceae</taxon>
        <taxon>Sphingomonas</taxon>
    </lineage>
</organism>
<dbReference type="SMART" id="SM00460">
    <property type="entry name" value="TGc"/>
    <property type="match status" value="1"/>
</dbReference>
<dbReference type="Gene3D" id="3.10.620.30">
    <property type="match status" value="1"/>
</dbReference>
<sequence>MTRPPSCPEAPSGFYKIRHRTHFRYVHPVRFARCNLRLRPVDWPGQVLEDYALEVTPAAEIIVPRSGAGYLANMTRIGIDQPASEIVIESRMRMRVDRPMPMALPEDPTVAEICALARASADLSALSPANYIFASPHIALFREIAEWCATELAPSRGIFEAGLALTQAIRAEFRYDGNATETDTSPAEAFANRHGVCQDFAQIMISGLRAAGLPAAYVSGYLRTLPPPGMPRLVGADATHAWVLIWCGPARGWIGFDPTNGCAMGRDHIITAVGRDYADVAPIDGIFLGRDGQKIDVSVDVEPVEEAEAILSD</sequence>
<dbReference type="InterPro" id="IPR002931">
    <property type="entry name" value="Transglutaminase-like"/>
</dbReference>
<dbReference type="AlphaFoldDB" id="A0A2T5G0V8"/>
<dbReference type="OrthoDB" id="9804023at2"/>
<evidence type="ECO:0000259" key="1">
    <source>
        <dbReference type="SMART" id="SM00460"/>
    </source>
</evidence>
<dbReference type="InterPro" id="IPR013589">
    <property type="entry name" value="Bac_transglu_N"/>
</dbReference>
<dbReference type="Proteomes" id="UP000244162">
    <property type="component" value="Unassembled WGS sequence"/>
</dbReference>
<evidence type="ECO:0000313" key="3">
    <source>
        <dbReference type="Proteomes" id="UP000244162"/>
    </source>
</evidence>
<proteinExistence type="predicted"/>
<dbReference type="EMBL" id="NWBU01000004">
    <property type="protein sequence ID" value="PTQ12773.1"/>
    <property type="molecule type" value="Genomic_DNA"/>
</dbReference>
<gene>
    <name evidence="2" type="ORF">CLG96_01070</name>
</gene>
<dbReference type="PANTHER" id="PTHR33490">
    <property type="entry name" value="BLR5614 PROTEIN-RELATED"/>
    <property type="match status" value="1"/>
</dbReference>
<dbReference type="InterPro" id="IPR038765">
    <property type="entry name" value="Papain-like_cys_pep_sf"/>
</dbReference>
<comment type="caution">
    <text evidence="2">The sequence shown here is derived from an EMBL/GenBank/DDBJ whole genome shotgun (WGS) entry which is preliminary data.</text>
</comment>
<evidence type="ECO:0000313" key="2">
    <source>
        <dbReference type="EMBL" id="PTQ12773.1"/>
    </source>
</evidence>
<protein>
    <submittedName>
        <fullName evidence="2">Transglutaminase</fullName>
    </submittedName>
</protein>
<keyword evidence="3" id="KW-1185">Reference proteome</keyword>
<name>A0A2T5G0V8_9SPHN</name>
<dbReference type="Pfam" id="PF08379">
    <property type="entry name" value="Bact_transglu_N"/>
    <property type="match status" value="1"/>
</dbReference>
<feature type="domain" description="Transglutaminase-like" evidence="1">
    <location>
        <begin position="189"/>
        <end position="260"/>
    </location>
</feature>
<dbReference type="PANTHER" id="PTHR33490:SF7">
    <property type="entry name" value="BLR2979 PROTEIN"/>
    <property type="match status" value="1"/>
</dbReference>